<proteinExistence type="predicted"/>
<evidence type="ECO:0000256" key="1">
    <source>
        <dbReference type="SAM" id="MobiDB-lite"/>
    </source>
</evidence>
<feature type="region of interest" description="Disordered" evidence="1">
    <location>
        <begin position="422"/>
        <end position="455"/>
    </location>
</feature>
<dbReference type="CDD" id="cd12148">
    <property type="entry name" value="fungal_TF_MHR"/>
    <property type="match status" value="1"/>
</dbReference>
<feature type="compositionally biased region" description="Low complexity" evidence="1">
    <location>
        <begin position="427"/>
        <end position="455"/>
    </location>
</feature>
<evidence type="ECO:0000313" key="3">
    <source>
        <dbReference type="Proteomes" id="UP000308014"/>
    </source>
</evidence>
<name>A0A4V4IAB1_AURPU</name>
<reference evidence="2 3" key="1">
    <citation type="submission" date="2018-10" db="EMBL/GenBank/DDBJ databases">
        <title>Fifty Aureobasidium pullulans genomes reveal a recombining polyextremotolerant generalist.</title>
        <authorList>
            <person name="Gostincar C."/>
            <person name="Turk M."/>
            <person name="Zajc J."/>
            <person name="Gunde-Cimerman N."/>
        </authorList>
    </citation>
    <scope>NUCLEOTIDE SEQUENCE [LARGE SCALE GENOMIC DNA]</scope>
    <source>
        <strain evidence="2 3">EXF-11318</strain>
    </source>
</reference>
<dbReference type="AlphaFoldDB" id="A0A4V4IAB1"/>
<protein>
    <recommendedName>
        <fullName evidence="4">Transcription factor domain-containing protein</fullName>
    </recommendedName>
</protein>
<accession>A0A4V4IAB1</accession>
<dbReference type="PANTHER" id="PTHR47431:SF5">
    <property type="entry name" value="ZN(II)2CYS6 TRANSCRIPTION FACTOR (EUROFUNG)"/>
    <property type="match status" value="1"/>
</dbReference>
<dbReference type="EMBL" id="QZAJ01000378">
    <property type="protein sequence ID" value="THW10874.1"/>
    <property type="molecule type" value="Genomic_DNA"/>
</dbReference>
<evidence type="ECO:0008006" key="4">
    <source>
        <dbReference type="Google" id="ProtNLM"/>
    </source>
</evidence>
<dbReference type="Proteomes" id="UP000308014">
    <property type="component" value="Unassembled WGS sequence"/>
</dbReference>
<dbReference type="PANTHER" id="PTHR47431">
    <property type="entry name" value="ZN(II)2CYS6 TRANSCRIPTION FACTOR (EUROFUNG)-RELATED"/>
    <property type="match status" value="1"/>
</dbReference>
<organism evidence="2 3">
    <name type="scientific">Aureobasidium pullulans</name>
    <name type="common">Black yeast</name>
    <name type="synonym">Pullularia pullulans</name>
    <dbReference type="NCBI Taxonomy" id="5580"/>
    <lineage>
        <taxon>Eukaryota</taxon>
        <taxon>Fungi</taxon>
        <taxon>Dikarya</taxon>
        <taxon>Ascomycota</taxon>
        <taxon>Pezizomycotina</taxon>
        <taxon>Dothideomycetes</taxon>
        <taxon>Dothideomycetidae</taxon>
        <taxon>Dothideales</taxon>
        <taxon>Saccotheciaceae</taxon>
        <taxon>Aureobasidium</taxon>
    </lineage>
</organism>
<comment type="caution">
    <text evidence="2">The sequence shown here is derived from an EMBL/GenBank/DDBJ whole genome shotgun (WGS) entry which is preliminary data.</text>
</comment>
<sequence>MFWCKYFISLAPEKNHNLTFGKCNHRGKECVYVQSRRGGARVPRSKRQDNEKADYVKIAQECFDESVPTMVKPGAGLTQLDLSLDNTDNLFDSIFTAAPLPQPIELDETPRAAGSVRRYHCDGDILDAYYIWLHPFFPILPPSEATHPKDNPQLWFPESSACTFEPRSPASLAISAILALIPHPEEGAPFSEESIKARREAAHHFAKRTIESIECDSEMPDSSISPAQALVNGYSHISRPAFHSRVPVGLESVIALSILSVYEYAQRGNITKMRDRASQALMMAMNLSLHDRGTELDGFAEARRRIWWMTAWPFFIKSQQTILLATQFVSAVGRAVDGREDWTDISTRMQELHNTIEPLIAQANTWTDIKPVSTDPEAMIAYSLKQMSKIKLNSARIKLHRYSAFFDIPVFSEKHCDLKKSEPFLPPSSSTTSDPLDTTALTNSPSPQSCGCSSSSSLPLQLPTLTSSSVSPPNSTSSASTMTEYLHPFPFSSHDSSRLCLNSALAIAAAFSVLPLPSATGPLLPRTMPSFACCAMQSAYALLMVYHRTWVLCHQQEQADGREKAEQLLDRCEAGLRAILEALGNYSVAFEALGGMRDQIQAAVDCLRLGDDEV</sequence>
<gene>
    <name evidence="2" type="ORF">D6D24_07598</name>
</gene>
<evidence type="ECO:0000313" key="2">
    <source>
        <dbReference type="EMBL" id="THW10874.1"/>
    </source>
</evidence>